<feature type="transmembrane region" description="Helical" evidence="1">
    <location>
        <begin position="58"/>
        <end position="79"/>
    </location>
</feature>
<keyword evidence="1" id="KW-0472">Membrane</keyword>
<keyword evidence="1" id="KW-1133">Transmembrane helix</keyword>
<feature type="transmembrane region" description="Helical" evidence="1">
    <location>
        <begin position="17"/>
        <end position="38"/>
    </location>
</feature>
<evidence type="ECO:0000313" key="3">
    <source>
        <dbReference type="Proteomes" id="UP001164693"/>
    </source>
</evidence>
<accession>A0ABY7JWS4</accession>
<organism evidence="2 3">
    <name type="scientific">Jatrophihabitans cynanchi</name>
    <dbReference type="NCBI Taxonomy" id="2944128"/>
    <lineage>
        <taxon>Bacteria</taxon>
        <taxon>Bacillati</taxon>
        <taxon>Actinomycetota</taxon>
        <taxon>Actinomycetes</taxon>
        <taxon>Jatrophihabitantales</taxon>
        <taxon>Jatrophihabitantaceae</taxon>
        <taxon>Jatrophihabitans</taxon>
    </lineage>
</organism>
<reference evidence="2" key="1">
    <citation type="submission" date="2022-05" db="EMBL/GenBank/DDBJ databases">
        <title>Jatrophihabitans sp. SB3-54 whole genome sequence.</title>
        <authorList>
            <person name="Suh M.K."/>
            <person name="Eom M.K."/>
            <person name="Kim J.S."/>
            <person name="Kim H.S."/>
            <person name="Do H.E."/>
            <person name="Shin Y.K."/>
            <person name="Lee J.-S."/>
        </authorList>
    </citation>
    <scope>NUCLEOTIDE SEQUENCE</scope>
    <source>
        <strain evidence="2">SB3-54</strain>
    </source>
</reference>
<sequence>MSTPEQPQTRSVWKRRAVIAAGVIVLLVIGYFVATSFLPRWWSHRVGDQVGGTFRWGIFWGLVYGVLCTLVPILVARQAIYRQLGWRGKGWIVLAAIVLALPNLMTLGIAWGSGSGAHAGQRTLDDQAPGFRGATLAGFIVALALAVLIEIALQVRRRHSAELTALRVDKKIHDARAD</sequence>
<dbReference type="EMBL" id="CP097463">
    <property type="protein sequence ID" value="WAX55356.1"/>
    <property type="molecule type" value="Genomic_DNA"/>
</dbReference>
<gene>
    <name evidence="2" type="ORF">M6B22_12450</name>
</gene>
<evidence type="ECO:0008006" key="4">
    <source>
        <dbReference type="Google" id="ProtNLM"/>
    </source>
</evidence>
<dbReference type="RefSeq" id="WP_269441864.1">
    <property type="nucleotide sequence ID" value="NZ_CP097463.1"/>
</dbReference>
<proteinExistence type="predicted"/>
<name>A0ABY7JWS4_9ACTN</name>
<keyword evidence="3" id="KW-1185">Reference proteome</keyword>
<evidence type="ECO:0000256" key="1">
    <source>
        <dbReference type="SAM" id="Phobius"/>
    </source>
</evidence>
<dbReference type="Proteomes" id="UP001164693">
    <property type="component" value="Chromosome"/>
</dbReference>
<evidence type="ECO:0000313" key="2">
    <source>
        <dbReference type="EMBL" id="WAX55356.1"/>
    </source>
</evidence>
<keyword evidence="1" id="KW-0812">Transmembrane</keyword>
<feature type="transmembrane region" description="Helical" evidence="1">
    <location>
        <begin position="131"/>
        <end position="153"/>
    </location>
</feature>
<feature type="transmembrane region" description="Helical" evidence="1">
    <location>
        <begin position="91"/>
        <end position="111"/>
    </location>
</feature>
<protein>
    <recommendedName>
        <fullName evidence="4">Permease</fullName>
    </recommendedName>
</protein>